<proteinExistence type="predicted"/>
<feature type="repeat" description="PPR" evidence="2">
    <location>
        <begin position="427"/>
        <end position="461"/>
    </location>
</feature>
<dbReference type="Pfam" id="PF20431">
    <property type="entry name" value="E_motif"/>
    <property type="match status" value="1"/>
</dbReference>
<dbReference type="InterPro" id="IPR046848">
    <property type="entry name" value="E_motif"/>
</dbReference>
<dbReference type="FunFam" id="1.25.40.10:FF:000344">
    <property type="entry name" value="Pentatricopeptide repeat-containing protein"/>
    <property type="match status" value="1"/>
</dbReference>
<protein>
    <submittedName>
        <fullName evidence="3">Putative pentatricopeptide repeat-containing protein At3g25970</fullName>
    </submittedName>
</protein>
<dbReference type="PANTHER" id="PTHR47926">
    <property type="entry name" value="PENTATRICOPEPTIDE REPEAT-CONTAINING PROTEIN"/>
    <property type="match status" value="1"/>
</dbReference>
<feature type="repeat" description="PPR" evidence="2">
    <location>
        <begin position="323"/>
        <end position="357"/>
    </location>
</feature>
<reference evidence="3" key="1">
    <citation type="submission" date="2015-07" db="EMBL/GenBank/DDBJ databases">
        <title>Transcriptome Assembly of Anthurium amnicola.</title>
        <authorList>
            <person name="Suzuki J."/>
        </authorList>
    </citation>
    <scope>NUCLEOTIDE SEQUENCE</scope>
</reference>
<evidence type="ECO:0000313" key="3">
    <source>
        <dbReference type="EMBL" id="JAT41479.1"/>
    </source>
</evidence>
<feature type="non-terminal residue" evidence="3">
    <location>
        <position position="1"/>
    </location>
</feature>
<evidence type="ECO:0000256" key="2">
    <source>
        <dbReference type="PROSITE-ProRule" id="PRU00708"/>
    </source>
</evidence>
<dbReference type="FunFam" id="1.25.40.10:FF:000381">
    <property type="entry name" value="Pentatricopeptide repeat-containing protein"/>
    <property type="match status" value="1"/>
</dbReference>
<name>A0A1D1XGF6_9ARAE</name>
<dbReference type="InterPro" id="IPR011990">
    <property type="entry name" value="TPR-like_helical_dom_sf"/>
</dbReference>
<sequence>LADADAGETKIAIRSPVGECNIHMSFRLARVHAPKNTRGRGYLPPTIASTCPLRAAPSQSLSSAPHAASRTHGRLIKVGAAADTYAWNTTLTSYARWSGLADARKLFDEIPMRDTVTWNSMIAAEVSRCGHEHEHEHEHAWDLFRTMLRTGLPFDQYTCGSILKSVAGTGHLRLGRQFHCLIVKVGLDGNVFSGSALVDMYSKCGSMENAESVFLLMPVRNVVSWNAMMAGRAQQGEHAVAFKLFDQMESEGVAPDEATFASILTLLDRPAFSNLMLQVHGKIIKYGCAMDTIACNAAITAYAQCGAVGDAQKVFSEMNGIRDLVTWNSMLAAYGCDSLADEAIKLFTEMQRLGIEPDMYTYTSVISACFEQEQHAYGRALHALSVKWGLDSKIPVSNSLIAMYIKSNHKCSMEDAMRCFDLMGFRDNVSWNSILTGFSQGGFSEEAMKFFCKMKCECLQIDHYGFSAALRSCSDLAVLELGRQVHALLAKSGFSLNDFVVSSLIYMYSKSGVLDDARRTFDESNKDSSVTWNSIIFGYAQHGRGHIALDLFSIMQELNVSADHITFVAILSACSHIGLVEEGRKFLESMDPVYGIKLRMEHYACGVDLLGRAGHLEAAKELIDSMPFEPDAMVWKPLLGACRIHGDMELAGHVARKLLLLEPEEHSTYVILSNLYAASGRWSDRATIQRTMREGRVSKVPGWSWIEVKNKVHAFNAEDRSHPEVEVFYKMLEELMDVIAMLDDITDVEFTLDDLDLA</sequence>
<dbReference type="AlphaFoldDB" id="A0A1D1XGF6"/>
<feature type="repeat" description="PPR" evidence="2">
    <location>
        <begin position="221"/>
        <end position="255"/>
    </location>
</feature>
<dbReference type="GO" id="GO:0009451">
    <property type="term" value="P:RNA modification"/>
    <property type="evidence" value="ECO:0007669"/>
    <property type="project" value="InterPro"/>
</dbReference>
<dbReference type="FunFam" id="1.25.40.10:FF:000158">
    <property type="entry name" value="pentatricopeptide repeat-containing protein At2g33680"/>
    <property type="match status" value="1"/>
</dbReference>
<dbReference type="PROSITE" id="PS51375">
    <property type="entry name" value="PPR"/>
    <property type="match status" value="4"/>
</dbReference>
<dbReference type="Pfam" id="PF01535">
    <property type="entry name" value="PPR"/>
    <property type="match status" value="3"/>
</dbReference>
<organism evidence="3">
    <name type="scientific">Anthurium amnicola</name>
    <dbReference type="NCBI Taxonomy" id="1678845"/>
    <lineage>
        <taxon>Eukaryota</taxon>
        <taxon>Viridiplantae</taxon>
        <taxon>Streptophyta</taxon>
        <taxon>Embryophyta</taxon>
        <taxon>Tracheophyta</taxon>
        <taxon>Spermatophyta</taxon>
        <taxon>Magnoliopsida</taxon>
        <taxon>Liliopsida</taxon>
        <taxon>Araceae</taxon>
        <taxon>Pothoideae</taxon>
        <taxon>Potheae</taxon>
        <taxon>Anthurium</taxon>
    </lineage>
</organism>
<feature type="repeat" description="PPR" evidence="2">
    <location>
        <begin position="528"/>
        <end position="562"/>
    </location>
</feature>
<dbReference type="InterPro" id="IPR002885">
    <property type="entry name" value="PPR_rpt"/>
</dbReference>
<dbReference type="Pfam" id="PF13041">
    <property type="entry name" value="PPR_2"/>
    <property type="match status" value="3"/>
</dbReference>
<accession>A0A1D1XGF6</accession>
<gene>
    <name evidence="3" type="primary">PCMP-E46</name>
    <name evidence="3" type="ORF">g.124942</name>
</gene>
<dbReference type="Gene3D" id="1.25.40.10">
    <property type="entry name" value="Tetratricopeptide repeat domain"/>
    <property type="match status" value="6"/>
</dbReference>
<evidence type="ECO:0000256" key="1">
    <source>
        <dbReference type="ARBA" id="ARBA00022737"/>
    </source>
</evidence>
<dbReference type="GO" id="GO:0099402">
    <property type="term" value="P:plant organ development"/>
    <property type="evidence" value="ECO:0007669"/>
    <property type="project" value="UniProtKB-ARBA"/>
</dbReference>
<dbReference type="NCBIfam" id="TIGR00756">
    <property type="entry name" value="PPR"/>
    <property type="match status" value="4"/>
</dbReference>
<dbReference type="EMBL" id="GDJX01026457">
    <property type="protein sequence ID" value="JAT41479.1"/>
    <property type="molecule type" value="Transcribed_RNA"/>
</dbReference>
<dbReference type="GO" id="GO:0003723">
    <property type="term" value="F:RNA binding"/>
    <property type="evidence" value="ECO:0007669"/>
    <property type="project" value="InterPro"/>
</dbReference>
<dbReference type="InterPro" id="IPR046960">
    <property type="entry name" value="PPR_At4g14850-like_plant"/>
</dbReference>
<keyword evidence="1" id="KW-0677">Repeat</keyword>
<dbReference type="PANTHER" id="PTHR47926:SF372">
    <property type="entry name" value="PENTATRICOPEPTIDE REPEAT-CONTAINING PROTEIN"/>
    <property type="match status" value="1"/>
</dbReference>